<proteinExistence type="inferred from homology"/>
<dbReference type="EC" id="3.4.24.-" evidence="11"/>
<comment type="subcellular location">
    <subcellularLocation>
        <location evidence="2">Membrane</location>
        <topology evidence="2">Multi-pass membrane protein</topology>
    </subcellularLocation>
</comment>
<keyword evidence="14" id="KW-1185">Reference proteome</keyword>
<feature type="transmembrane region" description="Helical" evidence="11">
    <location>
        <begin position="7"/>
        <end position="28"/>
    </location>
</feature>
<feature type="domain" description="PDZ" evidence="12">
    <location>
        <begin position="124"/>
        <end position="203"/>
    </location>
</feature>
<dbReference type="InterPro" id="IPR036034">
    <property type="entry name" value="PDZ_sf"/>
</dbReference>
<evidence type="ECO:0000256" key="10">
    <source>
        <dbReference type="ARBA" id="ARBA00023136"/>
    </source>
</evidence>
<dbReference type="PANTHER" id="PTHR42837">
    <property type="entry name" value="REGULATOR OF SIGMA-E PROTEASE RSEP"/>
    <property type="match status" value="1"/>
</dbReference>
<dbReference type="GO" id="GO:0016020">
    <property type="term" value="C:membrane"/>
    <property type="evidence" value="ECO:0007669"/>
    <property type="project" value="UniProtKB-SubCell"/>
</dbReference>
<keyword evidence="9 11" id="KW-0482">Metalloprotease</keyword>
<name>A0A0M6XZP7_9HYPH</name>
<dbReference type="KEGG" id="lagg:B0E33_25680"/>
<gene>
    <name evidence="13" type="primary">mmpA</name>
    <name evidence="13" type="ORF">LAL4801_00894</name>
</gene>
<dbReference type="CDD" id="cd06163">
    <property type="entry name" value="S2P-M50_PDZ_RseP-like"/>
    <property type="match status" value="1"/>
</dbReference>
<dbReference type="Proteomes" id="UP000048926">
    <property type="component" value="Unassembled WGS sequence"/>
</dbReference>
<evidence type="ECO:0000259" key="12">
    <source>
        <dbReference type="SMART" id="SM00228"/>
    </source>
</evidence>
<dbReference type="Pfam" id="PF02163">
    <property type="entry name" value="Peptidase_M50"/>
    <property type="match status" value="1"/>
</dbReference>
<dbReference type="CDD" id="cd23081">
    <property type="entry name" value="cpPDZ_EcRseP-like"/>
    <property type="match status" value="1"/>
</dbReference>
<keyword evidence="7 11" id="KW-0862">Zinc</keyword>
<dbReference type="Gene3D" id="2.30.42.10">
    <property type="match status" value="1"/>
</dbReference>
<dbReference type="SMART" id="SM00228">
    <property type="entry name" value="PDZ"/>
    <property type="match status" value="1"/>
</dbReference>
<dbReference type="InterPro" id="IPR004387">
    <property type="entry name" value="Pept_M50_Zn"/>
</dbReference>
<dbReference type="SUPFAM" id="SSF50156">
    <property type="entry name" value="PDZ domain-like"/>
    <property type="match status" value="1"/>
</dbReference>
<feature type="transmembrane region" description="Helical" evidence="11">
    <location>
        <begin position="115"/>
        <end position="138"/>
    </location>
</feature>
<dbReference type="InterPro" id="IPR041489">
    <property type="entry name" value="PDZ_6"/>
</dbReference>
<dbReference type="GO" id="GO:0006508">
    <property type="term" value="P:proteolysis"/>
    <property type="evidence" value="ECO:0007669"/>
    <property type="project" value="UniProtKB-KW"/>
</dbReference>
<sequence length="380" mass="41264">MDLLVSAYSLIVGTIIPFLFVLTIVVFFHELGHFAVARWCNVKVDAFSVGFGRELFGFNDRKGTRWKLCWIPLGGYVKFAGDENAASVPSREAIAQMSEEDRKTAFIAKPVWQRMAVVAAGPIANFLLAIVIFTALFVTSGKQGFEPVVEQVFAGGAAERDGLLAGDIVKEIDGRPIQTFGEMRQIVLMNANTPLVFEVERGGQDVTLTVTPDAKEKEVFFGERQVAGDISLRGVSDPSHLIHIKYGLGEAALEGTAETWRIIESTVSYIWGIISQRQSADQLGGPIRVAQISGQVADLGFLPLISLAAVLSVSIGLINLAPVPILDGGHLVYFAAEALRGKPLSERVQDVGFRIGLGLVLMLMVFVTWKDIMRLVGTNS</sequence>
<evidence type="ECO:0000313" key="14">
    <source>
        <dbReference type="Proteomes" id="UP000048926"/>
    </source>
</evidence>
<keyword evidence="6 11" id="KW-0378">Hydrolase</keyword>
<keyword evidence="10 11" id="KW-0472">Membrane</keyword>
<evidence type="ECO:0000256" key="7">
    <source>
        <dbReference type="ARBA" id="ARBA00022833"/>
    </source>
</evidence>
<feature type="transmembrane region" description="Helical" evidence="11">
    <location>
        <begin position="301"/>
        <end position="321"/>
    </location>
</feature>
<dbReference type="InterPro" id="IPR001478">
    <property type="entry name" value="PDZ"/>
</dbReference>
<dbReference type="RefSeq" id="WP_055654491.1">
    <property type="nucleotide sequence ID" value="NZ_CP087156.1"/>
</dbReference>
<evidence type="ECO:0000313" key="13">
    <source>
        <dbReference type="EMBL" id="CTQ42466.1"/>
    </source>
</evidence>
<dbReference type="STRING" id="187304.B0E33_25680"/>
<evidence type="ECO:0000256" key="2">
    <source>
        <dbReference type="ARBA" id="ARBA00004141"/>
    </source>
</evidence>
<evidence type="ECO:0000256" key="5">
    <source>
        <dbReference type="ARBA" id="ARBA00022692"/>
    </source>
</evidence>
<organism evidence="13 14">
    <name type="scientific">Roseibium aggregatum</name>
    <dbReference type="NCBI Taxonomy" id="187304"/>
    <lineage>
        <taxon>Bacteria</taxon>
        <taxon>Pseudomonadati</taxon>
        <taxon>Pseudomonadota</taxon>
        <taxon>Alphaproteobacteria</taxon>
        <taxon>Hyphomicrobiales</taxon>
        <taxon>Stappiaceae</taxon>
        <taxon>Roseibium</taxon>
    </lineage>
</organism>
<dbReference type="AlphaFoldDB" id="A0A0M6XZP7"/>
<keyword evidence="4 13" id="KW-0645">Protease</keyword>
<protein>
    <recommendedName>
        <fullName evidence="11">Zinc metalloprotease</fullName>
        <ecNumber evidence="11">3.4.24.-</ecNumber>
    </recommendedName>
</protein>
<dbReference type="PANTHER" id="PTHR42837:SF2">
    <property type="entry name" value="MEMBRANE METALLOPROTEASE ARASP2, CHLOROPLASTIC-RELATED"/>
    <property type="match status" value="1"/>
</dbReference>
<dbReference type="InterPro" id="IPR008915">
    <property type="entry name" value="Peptidase_M50"/>
</dbReference>
<evidence type="ECO:0000256" key="6">
    <source>
        <dbReference type="ARBA" id="ARBA00022801"/>
    </source>
</evidence>
<keyword evidence="8 11" id="KW-1133">Transmembrane helix</keyword>
<dbReference type="EMBL" id="CXST01000001">
    <property type="protein sequence ID" value="CTQ42466.1"/>
    <property type="molecule type" value="Genomic_DNA"/>
</dbReference>
<comment type="similarity">
    <text evidence="3 11">Belongs to the peptidase M50B family.</text>
</comment>
<evidence type="ECO:0000256" key="3">
    <source>
        <dbReference type="ARBA" id="ARBA00007931"/>
    </source>
</evidence>
<evidence type="ECO:0000256" key="4">
    <source>
        <dbReference type="ARBA" id="ARBA00022670"/>
    </source>
</evidence>
<dbReference type="Pfam" id="PF17820">
    <property type="entry name" value="PDZ_6"/>
    <property type="match status" value="1"/>
</dbReference>
<evidence type="ECO:0000256" key="1">
    <source>
        <dbReference type="ARBA" id="ARBA00001947"/>
    </source>
</evidence>
<reference evidence="14" key="1">
    <citation type="submission" date="2015-07" db="EMBL/GenBank/DDBJ databases">
        <authorList>
            <person name="Rodrigo-Torres Lidia"/>
            <person name="Arahal R.David."/>
        </authorList>
    </citation>
    <scope>NUCLEOTIDE SEQUENCE [LARGE SCALE GENOMIC DNA]</scope>
    <source>
        <strain evidence="14">CECT 4801</strain>
    </source>
</reference>
<evidence type="ECO:0000256" key="9">
    <source>
        <dbReference type="ARBA" id="ARBA00023049"/>
    </source>
</evidence>
<dbReference type="GO" id="GO:0046872">
    <property type="term" value="F:metal ion binding"/>
    <property type="evidence" value="ECO:0007669"/>
    <property type="project" value="UniProtKB-KW"/>
</dbReference>
<feature type="transmembrane region" description="Helical" evidence="11">
    <location>
        <begin position="351"/>
        <end position="369"/>
    </location>
</feature>
<accession>A0A0M6XZP7</accession>
<dbReference type="NCBIfam" id="TIGR00054">
    <property type="entry name" value="RIP metalloprotease RseP"/>
    <property type="match status" value="1"/>
</dbReference>
<evidence type="ECO:0000256" key="8">
    <source>
        <dbReference type="ARBA" id="ARBA00022989"/>
    </source>
</evidence>
<dbReference type="GO" id="GO:0004222">
    <property type="term" value="F:metalloendopeptidase activity"/>
    <property type="evidence" value="ECO:0007669"/>
    <property type="project" value="InterPro"/>
</dbReference>
<keyword evidence="11" id="KW-0479">Metal-binding</keyword>
<keyword evidence="5 11" id="KW-0812">Transmembrane</keyword>
<dbReference type="OrthoDB" id="9782003at2"/>
<comment type="cofactor">
    <cofactor evidence="1 11">
        <name>Zn(2+)</name>
        <dbReference type="ChEBI" id="CHEBI:29105"/>
    </cofactor>
</comment>
<evidence type="ECO:0000256" key="11">
    <source>
        <dbReference type="RuleBase" id="RU362031"/>
    </source>
</evidence>